<sequence>MEADMPDLLHNARAHLERLLRRLEIGSSLLKDEVDLRCLSQVDVIGMTTTGLSWRINMLRRLRCKVVICEEAGEVLESHLLAAFLPSVEHAILIGDHLQLRPQIQNFDLSRENPRGGAQYSLDVSLFERLVKPGDSPMGCGLPFSTLYPELKDSSSVEEYPEVAGMRKRLFWLGHRMPEGDASNADAMSTSHWNSFEIDMNTALVNHLVRQGQYKGGDIAVLAPYLGQLHRLRERLSGSFVIALGDRDQNDLSKGGFADDSDEESVVKTPLLHTLRVATVDNFQGEEAKVVVISLVRSSSRSQCGFLRTSNRINVLLSRAQHGMYIIGNSETSTHVPMWAQVIEILDREGNIGEALELKCPRHPDRAITKLAAICAAYIVWHAAMPVRKSVMRTFFTTLFTASNQKPGR</sequence>
<keyword evidence="5" id="KW-1185">Reference proteome</keyword>
<dbReference type="Proteomes" id="UP001141434">
    <property type="component" value="Unassembled WGS sequence"/>
</dbReference>
<keyword evidence="1" id="KW-0378">Hydrolase</keyword>
<dbReference type="InterPro" id="IPR047187">
    <property type="entry name" value="SF1_C_Upf1"/>
</dbReference>
<evidence type="ECO:0000259" key="2">
    <source>
        <dbReference type="Pfam" id="PF13086"/>
    </source>
</evidence>
<keyword evidence="1" id="KW-0067">ATP-binding</keyword>
<dbReference type="EMBL" id="JAPMSZ010000007">
    <property type="protein sequence ID" value="KAJ5095473.1"/>
    <property type="molecule type" value="Genomic_DNA"/>
</dbReference>
<organism evidence="4 5">
    <name type="scientific">Penicillium alfredii</name>
    <dbReference type="NCBI Taxonomy" id="1506179"/>
    <lineage>
        <taxon>Eukaryota</taxon>
        <taxon>Fungi</taxon>
        <taxon>Dikarya</taxon>
        <taxon>Ascomycota</taxon>
        <taxon>Pezizomycotina</taxon>
        <taxon>Eurotiomycetes</taxon>
        <taxon>Eurotiomycetidae</taxon>
        <taxon>Eurotiales</taxon>
        <taxon>Aspergillaceae</taxon>
        <taxon>Penicillium</taxon>
    </lineage>
</organism>
<dbReference type="GO" id="GO:0031380">
    <property type="term" value="C:nuclear RNA-directed RNA polymerase complex"/>
    <property type="evidence" value="ECO:0007669"/>
    <property type="project" value="TreeGrafter"/>
</dbReference>
<evidence type="ECO:0000313" key="5">
    <source>
        <dbReference type="Proteomes" id="UP001141434"/>
    </source>
</evidence>
<dbReference type="OrthoDB" id="2423195at2759"/>
<name>A0A9W9K700_9EURO</name>
<dbReference type="RefSeq" id="XP_056511024.1">
    <property type="nucleotide sequence ID" value="XM_056655411.1"/>
</dbReference>
<dbReference type="GO" id="GO:0004386">
    <property type="term" value="F:helicase activity"/>
    <property type="evidence" value="ECO:0007669"/>
    <property type="project" value="InterPro"/>
</dbReference>
<evidence type="ECO:0000256" key="1">
    <source>
        <dbReference type="ARBA" id="ARBA00022806"/>
    </source>
</evidence>
<dbReference type="PANTHER" id="PTHR10887:SF445">
    <property type="entry name" value="NFX1-TYPE ZINC FINGER-CONTAINING PROTEIN 1"/>
    <property type="match status" value="1"/>
</dbReference>
<keyword evidence="1" id="KW-0547">Nucleotide-binding</keyword>
<dbReference type="Pfam" id="PF13087">
    <property type="entry name" value="AAA_12"/>
    <property type="match status" value="1"/>
</dbReference>
<protein>
    <recommendedName>
        <fullName evidence="6">DNA2/NAM7 helicase-like C-terminal domain-containing protein</fullName>
    </recommendedName>
</protein>
<feature type="domain" description="DNA2/NAM7 helicase helicase" evidence="2">
    <location>
        <begin position="13"/>
        <end position="104"/>
    </location>
</feature>
<proteinExistence type="predicted"/>
<evidence type="ECO:0000313" key="4">
    <source>
        <dbReference type="EMBL" id="KAJ5095473.1"/>
    </source>
</evidence>
<dbReference type="FunFam" id="3.40.50.300:FF:001660">
    <property type="entry name" value="NF-X1 finger and helicase protein, putative"/>
    <property type="match status" value="1"/>
</dbReference>
<dbReference type="InterPro" id="IPR041677">
    <property type="entry name" value="DNA2/NAM7_AAA_11"/>
</dbReference>
<dbReference type="PANTHER" id="PTHR10887">
    <property type="entry name" value="DNA2/NAM7 HELICASE FAMILY"/>
    <property type="match status" value="1"/>
</dbReference>
<reference evidence="4" key="2">
    <citation type="journal article" date="2023" name="IMA Fungus">
        <title>Comparative genomic study of the Penicillium genus elucidates a diverse pangenome and 15 lateral gene transfer events.</title>
        <authorList>
            <person name="Petersen C."/>
            <person name="Sorensen T."/>
            <person name="Nielsen M.R."/>
            <person name="Sondergaard T.E."/>
            <person name="Sorensen J.L."/>
            <person name="Fitzpatrick D.A."/>
            <person name="Frisvad J.C."/>
            <person name="Nielsen K.L."/>
        </authorList>
    </citation>
    <scope>NUCLEOTIDE SEQUENCE</scope>
    <source>
        <strain evidence="4">IBT 34128</strain>
    </source>
</reference>
<keyword evidence="1" id="KW-0347">Helicase</keyword>
<dbReference type="AlphaFoldDB" id="A0A9W9K700"/>
<dbReference type="Gene3D" id="3.40.50.300">
    <property type="entry name" value="P-loop containing nucleotide triphosphate hydrolases"/>
    <property type="match status" value="2"/>
</dbReference>
<dbReference type="InterPro" id="IPR045055">
    <property type="entry name" value="DNA2/NAM7-like"/>
</dbReference>
<evidence type="ECO:0000259" key="3">
    <source>
        <dbReference type="Pfam" id="PF13087"/>
    </source>
</evidence>
<gene>
    <name evidence="4" type="ORF">NUU61_004829</name>
</gene>
<dbReference type="InterPro" id="IPR027417">
    <property type="entry name" value="P-loop_NTPase"/>
</dbReference>
<accession>A0A9W9K700</accession>
<comment type="caution">
    <text evidence="4">The sequence shown here is derived from an EMBL/GenBank/DDBJ whole genome shotgun (WGS) entry which is preliminary data.</text>
</comment>
<dbReference type="CDD" id="cd18808">
    <property type="entry name" value="SF1_C_Upf1"/>
    <property type="match status" value="1"/>
</dbReference>
<dbReference type="InterPro" id="IPR041679">
    <property type="entry name" value="DNA2/NAM7-like_C"/>
</dbReference>
<dbReference type="SUPFAM" id="SSF52540">
    <property type="entry name" value="P-loop containing nucleoside triphosphate hydrolases"/>
    <property type="match status" value="1"/>
</dbReference>
<dbReference type="Pfam" id="PF13086">
    <property type="entry name" value="AAA_11"/>
    <property type="match status" value="1"/>
</dbReference>
<evidence type="ECO:0008006" key="6">
    <source>
        <dbReference type="Google" id="ProtNLM"/>
    </source>
</evidence>
<dbReference type="GeneID" id="81394579"/>
<dbReference type="GO" id="GO:0031048">
    <property type="term" value="P:regulatory ncRNA-mediated heterochromatin formation"/>
    <property type="evidence" value="ECO:0007669"/>
    <property type="project" value="TreeGrafter"/>
</dbReference>
<reference evidence="4" key="1">
    <citation type="submission" date="2022-11" db="EMBL/GenBank/DDBJ databases">
        <authorList>
            <person name="Petersen C."/>
        </authorList>
    </citation>
    <scope>NUCLEOTIDE SEQUENCE</scope>
    <source>
        <strain evidence="4">IBT 34128</strain>
    </source>
</reference>
<feature type="domain" description="DNA2/NAM7 helicase-like C-terminal" evidence="3">
    <location>
        <begin position="151"/>
        <end position="330"/>
    </location>
</feature>